<accession>A0ABV3DLZ9</accession>
<protein>
    <recommendedName>
        <fullName evidence="1">D-inositol 3-phosphate glycosyltransferase</fullName>
    </recommendedName>
</protein>
<dbReference type="SUPFAM" id="SSF53756">
    <property type="entry name" value="UDP-Glycosyltransferase/glycogen phosphorylase"/>
    <property type="match status" value="1"/>
</dbReference>
<evidence type="ECO:0000259" key="5">
    <source>
        <dbReference type="Pfam" id="PF00534"/>
    </source>
</evidence>
<evidence type="ECO:0000256" key="3">
    <source>
        <dbReference type="ARBA" id="ARBA00022679"/>
    </source>
</evidence>
<dbReference type="RefSeq" id="WP_358357708.1">
    <property type="nucleotide sequence ID" value="NZ_JBEZFP010000071.1"/>
</dbReference>
<feature type="region of interest" description="Disordered" evidence="4">
    <location>
        <begin position="72"/>
        <end position="93"/>
    </location>
</feature>
<dbReference type="InterPro" id="IPR028098">
    <property type="entry name" value="Glyco_trans_4-like_N"/>
</dbReference>
<comment type="caution">
    <text evidence="7">The sequence shown here is derived from an EMBL/GenBank/DDBJ whole genome shotgun (WGS) entry which is preliminary data.</text>
</comment>
<keyword evidence="2 7" id="KW-0328">Glycosyltransferase</keyword>
<dbReference type="Proteomes" id="UP001551482">
    <property type="component" value="Unassembled WGS sequence"/>
</dbReference>
<evidence type="ECO:0000256" key="1">
    <source>
        <dbReference type="ARBA" id="ARBA00021292"/>
    </source>
</evidence>
<organism evidence="7 8">
    <name type="scientific">Streptodolium elevatio</name>
    <dbReference type="NCBI Taxonomy" id="3157996"/>
    <lineage>
        <taxon>Bacteria</taxon>
        <taxon>Bacillati</taxon>
        <taxon>Actinomycetota</taxon>
        <taxon>Actinomycetes</taxon>
        <taxon>Kitasatosporales</taxon>
        <taxon>Streptomycetaceae</taxon>
        <taxon>Streptodolium</taxon>
    </lineage>
</organism>
<dbReference type="Gene3D" id="3.40.50.2000">
    <property type="entry name" value="Glycogen Phosphorylase B"/>
    <property type="match status" value="2"/>
</dbReference>
<sequence>MTGAPPGSAARTRVLWLTKGLGRGGAEQLLVNCARHVDRERFDVEVAYVLPWKDALVPALRDAGVRVHCLGERPGADGDRADPGPAAGGGAARADRTWPLRLRRLVAARGYDLVHTHMPVPAVAARLLLHRGVALVHTEHNLWHRYRTPTRLANSWTYRRNSAVIAVSRAVAGTIAPERLPRTRPGVEPLRVVYHGPDLGGVLQGAGGRERARRLLDLDPDAFTYGVVANFTPKKDHMGLLEAHALLRRGEPAARLVLIGLGPLEPQLRERASRPDLAGSVVFTGSRGDVPELLPAFDVFALGSRQEGLPVALMEAMATGLPVVVTDVGGMPEIVTDGVEGRVVPSGDPAALAAALAEAAADPARRRAWGKAARLRSESFDVAGAQARIEDVYREVLRR</sequence>
<dbReference type="PANTHER" id="PTHR12526">
    <property type="entry name" value="GLYCOSYLTRANSFERASE"/>
    <property type="match status" value="1"/>
</dbReference>
<dbReference type="InterPro" id="IPR001296">
    <property type="entry name" value="Glyco_trans_1"/>
</dbReference>
<dbReference type="PANTHER" id="PTHR12526:SF510">
    <property type="entry name" value="D-INOSITOL 3-PHOSPHATE GLYCOSYLTRANSFERASE"/>
    <property type="match status" value="1"/>
</dbReference>
<gene>
    <name evidence="7" type="ORF">AB0C36_25125</name>
</gene>
<evidence type="ECO:0000256" key="2">
    <source>
        <dbReference type="ARBA" id="ARBA00022676"/>
    </source>
</evidence>
<feature type="compositionally biased region" description="Basic and acidic residues" evidence="4">
    <location>
        <begin position="72"/>
        <end position="82"/>
    </location>
</feature>
<keyword evidence="8" id="KW-1185">Reference proteome</keyword>
<name>A0ABV3DLZ9_9ACTN</name>
<dbReference type="Pfam" id="PF00534">
    <property type="entry name" value="Glycos_transf_1"/>
    <property type="match status" value="1"/>
</dbReference>
<proteinExistence type="predicted"/>
<dbReference type="GO" id="GO:0016757">
    <property type="term" value="F:glycosyltransferase activity"/>
    <property type="evidence" value="ECO:0007669"/>
    <property type="project" value="UniProtKB-KW"/>
</dbReference>
<evidence type="ECO:0000259" key="6">
    <source>
        <dbReference type="Pfam" id="PF13439"/>
    </source>
</evidence>
<evidence type="ECO:0000313" key="7">
    <source>
        <dbReference type="EMBL" id="MEU8136781.1"/>
    </source>
</evidence>
<dbReference type="EMBL" id="JBEZFP010000071">
    <property type="protein sequence ID" value="MEU8136781.1"/>
    <property type="molecule type" value="Genomic_DNA"/>
</dbReference>
<evidence type="ECO:0000256" key="4">
    <source>
        <dbReference type="SAM" id="MobiDB-lite"/>
    </source>
</evidence>
<evidence type="ECO:0000313" key="8">
    <source>
        <dbReference type="Proteomes" id="UP001551482"/>
    </source>
</evidence>
<feature type="domain" description="Glycosyltransferase subfamily 4-like N-terminal" evidence="6">
    <location>
        <begin position="24"/>
        <end position="198"/>
    </location>
</feature>
<dbReference type="Pfam" id="PF13439">
    <property type="entry name" value="Glyco_transf_4"/>
    <property type="match status" value="1"/>
</dbReference>
<feature type="domain" description="Glycosyl transferase family 1" evidence="5">
    <location>
        <begin position="210"/>
        <end position="375"/>
    </location>
</feature>
<reference evidence="7 8" key="1">
    <citation type="submission" date="2024-06" db="EMBL/GenBank/DDBJ databases">
        <title>The Natural Products Discovery Center: Release of the First 8490 Sequenced Strains for Exploring Actinobacteria Biosynthetic Diversity.</title>
        <authorList>
            <person name="Kalkreuter E."/>
            <person name="Kautsar S.A."/>
            <person name="Yang D."/>
            <person name="Bader C.D."/>
            <person name="Teijaro C.N."/>
            <person name="Fluegel L."/>
            <person name="Davis C.M."/>
            <person name="Simpson J.R."/>
            <person name="Lauterbach L."/>
            <person name="Steele A.D."/>
            <person name="Gui C."/>
            <person name="Meng S."/>
            <person name="Li G."/>
            <person name="Viehrig K."/>
            <person name="Ye F."/>
            <person name="Su P."/>
            <person name="Kiefer A.F."/>
            <person name="Nichols A."/>
            <person name="Cepeda A.J."/>
            <person name="Yan W."/>
            <person name="Fan B."/>
            <person name="Jiang Y."/>
            <person name="Adhikari A."/>
            <person name="Zheng C.-J."/>
            <person name="Schuster L."/>
            <person name="Cowan T.M."/>
            <person name="Smanski M.J."/>
            <person name="Chevrette M.G."/>
            <person name="De Carvalho L.P.S."/>
            <person name="Shen B."/>
        </authorList>
    </citation>
    <scope>NUCLEOTIDE SEQUENCE [LARGE SCALE GENOMIC DNA]</scope>
    <source>
        <strain evidence="7 8">NPDC048946</strain>
    </source>
</reference>
<keyword evidence="3 7" id="KW-0808">Transferase</keyword>